<proteinExistence type="predicted"/>
<protein>
    <submittedName>
        <fullName evidence="1">Uncharacterized protein</fullName>
    </submittedName>
</protein>
<dbReference type="EMBL" id="KQ775195">
    <property type="protein sequence ID" value="OAD52264.1"/>
    <property type="molecule type" value="Genomic_DNA"/>
</dbReference>
<gene>
    <name evidence="1" type="ORF">WN48_02216</name>
</gene>
<keyword evidence="2" id="KW-1185">Reference proteome</keyword>
<reference evidence="1 2" key="1">
    <citation type="submission" date="2015-07" db="EMBL/GenBank/DDBJ databases">
        <title>The genome of Eufriesea mexicana.</title>
        <authorList>
            <person name="Pan H."/>
            <person name="Kapheim K."/>
        </authorList>
    </citation>
    <scope>NUCLEOTIDE SEQUENCE [LARGE SCALE GENOMIC DNA]</scope>
    <source>
        <strain evidence="1">0111107269</strain>
        <tissue evidence="1">Whole body</tissue>
    </source>
</reference>
<organism evidence="1 2">
    <name type="scientific">Eufriesea mexicana</name>
    <dbReference type="NCBI Taxonomy" id="516756"/>
    <lineage>
        <taxon>Eukaryota</taxon>
        <taxon>Metazoa</taxon>
        <taxon>Ecdysozoa</taxon>
        <taxon>Arthropoda</taxon>
        <taxon>Hexapoda</taxon>
        <taxon>Insecta</taxon>
        <taxon>Pterygota</taxon>
        <taxon>Neoptera</taxon>
        <taxon>Endopterygota</taxon>
        <taxon>Hymenoptera</taxon>
        <taxon>Apocrita</taxon>
        <taxon>Aculeata</taxon>
        <taxon>Apoidea</taxon>
        <taxon>Anthophila</taxon>
        <taxon>Apidae</taxon>
        <taxon>Eufriesea</taxon>
    </lineage>
</organism>
<evidence type="ECO:0000313" key="2">
    <source>
        <dbReference type="Proteomes" id="UP000250275"/>
    </source>
</evidence>
<sequence>MAISKMQHFPATKIPSISGYSQLPVGGKRAYRDFNLLSFGGEAKEDEEESVILNKKFTGKGKSAHGHLSDSKLCS</sequence>
<dbReference type="AlphaFoldDB" id="A0A310SBH9"/>
<accession>A0A310SBH9</accession>
<dbReference type="Proteomes" id="UP000250275">
    <property type="component" value="Unassembled WGS sequence"/>
</dbReference>
<name>A0A310SBH9_9HYME</name>
<evidence type="ECO:0000313" key="1">
    <source>
        <dbReference type="EMBL" id="OAD52264.1"/>
    </source>
</evidence>